<accession>A0AAE0XV29</accession>
<organism evidence="1 2">
    <name type="scientific">Elysia crispata</name>
    <name type="common">lettuce slug</name>
    <dbReference type="NCBI Taxonomy" id="231223"/>
    <lineage>
        <taxon>Eukaryota</taxon>
        <taxon>Metazoa</taxon>
        <taxon>Spiralia</taxon>
        <taxon>Lophotrochozoa</taxon>
        <taxon>Mollusca</taxon>
        <taxon>Gastropoda</taxon>
        <taxon>Heterobranchia</taxon>
        <taxon>Euthyneura</taxon>
        <taxon>Panpulmonata</taxon>
        <taxon>Sacoglossa</taxon>
        <taxon>Placobranchoidea</taxon>
        <taxon>Plakobranchidae</taxon>
        <taxon>Elysia</taxon>
    </lineage>
</organism>
<gene>
    <name evidence="1" type="ORF">RRG08_033813</name>
</gene>
<sequence length="74" mass="8067">MATGTGLSTCNGELVCSAGFFSNPSDIVFARVSGTLQTLMLNAQSQGLSMTQFYLLVMLEMKNKTRTELRVQLD</sequence>
<dbReference type="EMBL" id="JAWDGP010007552">
    <property type="protein sequence ID" value="KAK3713840.1"/>
    <property type="molecule type" value="Genomic_DNA"/>
</dbReference>
<dbReference type="AlphaFoldDB" id="A0AAE0XV29"/>
<protein>
    <submittedName>
        <fullName evidence="1">Uncharacterized protein</fullName>
    </submittedName>
</protein>
<comment type="caution">
    <text evidence="1">The sequence shown here is derived from an EMBL/GenBank/DDBJ whole genome shotgun (WGS) entry which is preliminary data.</text>
</comment>
<proteinExistence type="predicted"/>
<name>A0AAE0XV29_9GAST</name>
<evidence type="ECO:0000313" key="2">
    <source>
        <dbReference type="Proteomes" id="UP001283361"/>
    </source>
</evidence>
<dbReference type="Proteomes" id="UP001283361">
    <property type="component" value="Unassembled WGS sequence"/>
</dbReference>
<evidence type="ECO:0000313" key="1">
    <source>
        <dbReference type="EMBL" id="KAK3713840.1"/>
    </source>
</evidence>
<keyword evidence="2" id="KW-1185">Reference proteome</keyword>
<reference evidence="1" key="1">
    <citation type="journal article" date="2023" name="G3 (Bethesda)">
        <title>A reference genome for the long-term kleptoplast-retaining sea slug Elysia crispata morphotype clarki.</title>
        <authorList>
            <person name="Eastman K.E."/>
            <person name="Pendleton A.L."/>
            <person name="Shaikh M.A."/>
            <person name="Suttiyut T."/>
            <person name="Ogas R."/>
            <person name="Tomko P."/>
            <person name="Gavelis G."/>
            <person name="Widhalm J.R."/>
            <person name="Wisecaver J.H."/>
        </authorList>
    </citation>
    <scope>NUCLEOTIDE SEQUENCE</scope>
    <source>
        <strain evidence="1">ECLA1</strain>
    </source>
</reference>